<feature type="transmembrane region" description="Helical" evidence="8">
    <location>
        <begin position="61"/>
        <end position="85"/>
    </location>
</feature>
<dbReference type="Proteomes" id="UP000228380">
    <property type="component" value="Chromosome 1"/>
</dbReference>
<protein>
    <submittedName>
        <fullName evidence="11">Amino acid permease 4-like</fullName>
    </submittedName>
</protein>
<evidence type="ECO:0000256" key="3">
    <source>
        <dbReference type="ARBA" id="ARBA00022692"/>
    </source>
</evidence>
<sequence>MSSSPQLSHSQVHTKMEMQQGGDDDRIRTGDVWTATAHVITALVGSGVLTLPWSLAQLGWVLGPFVLVFFAFVTYYTAILLADCYRSPDPISGRRNYTYMNVIKAFRGEKDVLICGITQYAILWGTMVGYTITGAMSMMAIKRSGCFHEKGHDAKCEVSGTLYAVIFGIMEIVLSQLPNLEKISFVSYIAAAMSVAYSFTGLCLCSLEFSSHPEIRGTLFGVEIGSGHITLSTKIWRSFQALGNIAFAYTFAMLLIEIEDTLRAPPPENKTINKASAYGIGATTLFYISLGCVGYAAFGNDAPGNILTGFYEPFWLIDIANVAVLIHLVGAYQIFAQPFFAFYEQWLATRWPNVGFFHRDYTIGVPFTKSVTLKFTLCKLLLRTLMVVFTTVVAMLVPFFNAVVSLLGSLGFWPLTVYYPVSMYISQAKIKRGQLKWVMLQIISILSLLVTVVAIIGSIADIIQHLNHVELFKIEL</sequence>
<dbReference type="OrthoDB" id="40134at2759"/>
<feature type="transmembrane region" description="Helical" evidence="8">
    <location>
        <begin position="277"/>
        <end position="298"/>
    </location>
</feature>
<evidence type="ECO:0000256" key="5">
    <source>
        <dbReference type="ARBA" id="ARBA00022989"/>
    </source>
</evidence>
<feature type="transmembrane region" description="Helical" evidence="8">
    <location>
        <begin position="406"/>
        <end position="425"/>
    </location>
</feature>
<evidence type="ECO:0000256" key="4">
    <source>
        <dbReference type="ARBA" id="ARBA00022970"/>
    </source>
</evidence>
<reference evidence="11" key="2">
    <citation type="submission" date="2025-08" db="UniProtKB">
        <authorList>
            <consortium name="RefSeq"/>
        </authorList>
    </citation>
    <scope>IDENTIFICATION</scope>
    <source>
        <tissue evidence="11">Young leaves</tissue>
    </source>
</reference>
<keyword evidence="4" id="KW-0029">Amino-acid transport</keyword>
<evidence type="ECO:0000259" key="9">
    <source>
        <dbReference type="Pfam" id="PF01490"/>
    </source>
</evidence>
<keyword evidence="2" id="KW-0813">Transport</keyword>
<feature type="transmembrane region" description="Helical" evidence="8">
    <location>
        <begin position="185"/>
        <end position="209"/>
    </location>
</feature>
<dbReference type="PANTHER" id="PTHR48017">
    <property type="entry name" value="OS05G0424000 PROTEIN-RELATED"/>
    <property type="match status" value="1"/>
</dbReference>
<feature type="transmembrane region" description="Helical" evidence="8">
    <location>
        <begin position="437"/>
        <end position="460"/>
    </location>
</feature>
<feature type="region of interest" description="Disordered" evidence="7">
    <location>
        <begin position="1"/>
        <end position="25"/>
    </location>
</feature>
<gene>
    <name evidence="11" type="primary">LOC103716612</name>
</gene>
<evidence type="ECO:0000256" key="8">
    <source>
        <dbReference type="SAM" id="Phobius"/>
    </source>
</evidence>
<proteinExistence type="predicted"/>
<dbReference type="GO" id="GO:0006865">
    <property type="term" value="P:amino acid transport"/>
    <property type="evidence" value="ECO:0007669"/>
    <property type="project" value="UniProtKB-KW"/>
</dbReference>
<feature type="transmembrane region" description="Helical" evidence="8">
    <location>
        <begin position="32"/>
        <end position="55"/>
    </location>
</feature>
<dbReference type="KEGG" id="pda:103716612"/>
<organism evidence="10 11">
    <name type="scientific">Phoenix dactylifera</name>
    <name type="common">Date palm</name>
    <dbReference type="NCBI Taxonomy" id="42345"/>
    <lineage>
        <taxon>Eukaryota</taxon>
        <taxon>Viridiplantae</taxon>
        <taxon>Streptophyta</taxon>
        <taxon>Embryophyta</taxon>
        <taxon>Tracheophyta</taxon>
        <taxon>Spermatophyta</taxon>
        <taxon>Magnoliopsida</taxon>
        <taxon>Liliopsida</taxon>
        <taxon>Arecaceae</taxon>
        <taxon>Coryphoideae</taxon>
        <taxon>Phoeniceae</taxon>
        <taxon>Phoenix</taxon>
    </lineage>
</organism>
<reference evidence="10" key="1">
    <citation type="journal article" date="2019" name="Nat. Commun.">
        <title>Genome-wide association mapping of date palm fruit traits.</title>
        <authorList>
            <person name="Hazzouri K.M."/>
            <person name="Gros-Balthazard M."/>
            <person name="Flowers J.M."/>
            <person name="Copetti D."/>
            <person name="Lemansour A."/>
            <person name="Lebrun M."/>
            <person name="Masmoudi K."/>
            <person name="Ferrand S."/>
            <person name="Dhar M.I."/>
            <person name="Fresquez Z.A."/>
            <person name="Rosas U."/>
            <person name="Zhang J."/>
            <person name="Talag J."/>
            <person name="Lee S."/>
            <person name="Kudrna D."/>
            <person name="Powell R.F."/>
            <person name="Leitch I.J."/>
            <person name="Krueger R.R."/>
            <person name="Wing R.A."/>
            <person name="Amiri K.M.A."/>
            <person name="Purugganan M.D."/>
        </authorList>
    </citation>
    <scope>NUCLEOTIDE SEQUENCE [LARGE SCALE GENOMIC DNA]</scope>
    <source>
        <strain evidence="10">cv. Khalas</strain>
    </source>
</reference>
<feature type="domain" description="Amino acid transporter transmembrane" evidence="9">
    <location>
        <begin position="29"/>
        <end position="463"/>
    </location>
</feature>
<evidence type="ECO:0000313" key="10">
    <source>
        <dbReference type="Proteomes" id="UP000228380"/>
    </source>
</evidence>
<dbReference type="GeneID" id="103716612"/>
<keyword evidence="5 8" id="KW-1133">Transmembrane helix</keyword>
<feature type="transmembrane region" description="Helical" evidence="8">
    <location>
        <begin position="120"/>
        <end position="141"/>
    </location>
</feature>
<evidence type="ECO:0000313" key="11">
    <source>
        <dbReference type="RefSeq" id="XP_008802901.2"/>
    </source>
</evidence>
<evidence type="ECO:0000256" key="1">
    <source>
        <dbReference type="ARBA" id="ARBA00004370"/>
    </source>
</evidence>
<evidence type="ECO:0000256" key="2">
    <source>
        <dbReference type="ARBA" id="ARBA00022448"/>
    </source>
</evidence>
<keyword evidence="10" id="KW-1185">Reference proteome</keyword>
<keyword evidence="3 8" id="KW-0812">Transmembrane</keyword>
<dbReference type="AlphaFoldDB" id="A0A8B7CNP7"/>
<name>A0A8B7CNP7_PHODC</name>
<dbReference type="InterPro" id="IPR013057">
    <property type="entry name" value="AA_transpt_TM"/>
</dbReference>
<feature type="transmembrane region" description="Helical" evidence="8">
    <location>
        <begin position="161"/>
        <end position="178"/>
    </location>
</feature>
<dbReference type="GO" id="GO:0016020">
    <property type="term" value="C:membrane"/>
    <property type="evidence" value="ECO:0007669"/>
    <property type="project" value="UniProtKB-SubCell"/>
</dbReference>
<feature type="compositionally biased region" description="Polar residues" evidence="7">
    <location>
        <begin position="1"/>
        <end position="13"/>
    </location>
</feature>
<comment type="subcellular location">
    <subcellularLocation>
        <location evidence="1">Membrane</location>
    </subcellularLocation>
</comment>
<feature type="transmembrane region" description="Helical" evidence="8">
    <location>
        <begin position="380"/>
        <end position="400"/>
    </location>
</feature>
<evidence type="ECO:0000256" key="7">
    <source>
        <dbReference type="SAM" id="MobiDB-lite"/>
    </source>
</evidence>
<keyword evidence="6 8" id="KW-0472">Membrane</keyword>
<accession>A0A8B7CNP7</accession>
<feature type="transmembrane region" description="Helical" evidence="8">
    <location>
        <begin position="314"/>
        <end position="335"/>
    </location>
</feature>
<evidence type="ECO:0000256" key="6">
    <source>
        <dbReference type="ARBA" id="ARBA00023136"/>
    </source>
</evidence>
<dbReference type="RefSeq" id="XP_008802901.2">
    <property type="nucleotide sequence ID" value="XM_008804679.4"/>
</dbReference>
<dbReference type="Pfam" id="PF01490">
    <property type="entry name" value="Aa_trans"/>
    <property type="match status" value="1"/>
</dbReference>